<feature type="domain" description="BTB" evidence="1">
    <location>
        <begin position="9"/>
        <end position="60"/>
    </location>
</feature>
<gene>
    <name evidence="2" type="ORF">Glove_24g52</name>
</gene>
<name>A0A397JN76_9GLOM</name>
<evidence type="ECO:0000259" key="1">
    <source>
        <dbReference type="PROSITE" id="PS50097"/>
    </source>
</evidence>
<reference evidence="2 3" key="1">
    <citation type="submission" date="2018-08" db="EMBL/GenBank/DDBJ databases">
        <title>Genome and evolution of the arbuscular mycorrhizal fungus Diversispora epigaea (formerly Glomus versiforme) and its bacterial endosymbionts.</title>
        <authorList>
            <person name="Sun X."/>
            <person name="Fei Z."/>
            <person name="Harrison M."/>
        </authorList>
    </citation>
    <scope>NUCLEOTIDE SEQUENCE [LARGE SCALE GENOMIC DNA]</scope>
    <source>
        <strain evidence="2 3">IT104</strain>
    </source>
</reference>
<dbReference type="InterPro" id="IPR000210">
    <property type="entry name" value="BTB/POZ_dom"/>
</dbReference>
<evidence type="ECO:0000313" key="3">
    <source>
        <dbReference type="Proteomes" id="UP000266861"/>
    </source>
</evidence>
<proteinExistence type="predicted"/>
<comment type="caution">
    <text evidence="2">The sequence shown here is derived from an EMBL/GenBank/DDBJ whole genome shotgun (WGS) entry which is preliminary data.</text>
</comment>
<accession>A0A397JN76</accession>
<dbReference type="OrthoDB" id="1022638at2759"/>
<dbReference type="Proteomes" id="UP000266861">
    <property type="component" value="Unassembled WGS sequence"/>
</dbReference>
<dbReference type="SUPFAM" id="SSF54695">
    <property type="entry name" value="POZ domain"/>
    <property type="match status" value="1"/>
</dbReference>
<evidence type="ECO:0000313" key="2">
    <source>
        <dbReference type="EMBL" id="RHZ88268.1"/>
    </source>
</evidence>
<dbReference type="Gene3D" id="3.30.710.10">
    <property type="entry name" value="Potassium Channel Kv1.1, Chain A"/>
    <property type="match status" value="1"/>
</dbReference>
<dbReference type="PROSITE" id="PS50097">
    <property type="entry name" value="BTB"/>
    <property type="match status" value="1"/>
</dbReference>
<dbReference type="Pfam" id="PF00651">
    <property type="entry name" value="BTB"/>
    <property type="match status" value="1"/>
</dbReference>
<dbReference type="InterPro" id="IPR011333">
    <property type="entry name" value="SKP1/BTB/POZ_sf"/>
</dbReference>
<dbReference type="EMBL" id="PQFF01000022">
    <property type="protein sequence ID" value="RHZ88268.1"/>
    <property type="molecule type" value="Genomic_DNA"/>
</dbReference>
<dbReference type="AlphaFoldDB" id="A0A397JN76"/>
<organism evidence="2 3">
    <name type="scientific">Diversispora epigaea</name>
    <dbReference type="NCBI Taxonomy" id="1348612"/>
    <lineage>
        <taxon>Eukaryota</taxon>
        <taxon>Fungi</taxon>
        <taxon>Fungi incertae sedis</taxon>
        <taxon>Mucoromycota</taxon>
        <taxon>Glomeromycotina</taxon>
        <taxon>Glomeromycetes</taxon>
        <taxon>Diversisporales</taxon>
        <taxon>Diversisporaceae</taxon>
        <taxon>Diversispora</taxon>
    </lineage>
</organism>
<keyword evidence="3" id="KW-1185">Reference proteome</keyword>
<protein>
    <recommendedName>
        <fullName evidence="1">BTB domain-containing protein</fullName>
    </recommendedName>
</protein>
<sequence length="397" mass="46846">MKNLLYSNFLKYRSPYFCKELKKIIPNENKIKTIINLDISDEILDIILKFIYGGIIDLKNVDTKFIFDLMVKANEFEIEELVKKLENHLIETKSSWLKSHFSLVYCSIFSENNFKFLEKFYNDIVAKYRYLIFDAEDFPSLQESVLVSLLKQDDLQLEEVVIWEYIIKWGIAQNSTLPANLKEWNKENFTTLKITLQQYLPLIRYFLIPGTDVLKKIKPYKKILDKQLWEDLNQYFMDPEQPMESIILPPRTILAQELPARAAEQVKPLSIIIIYEHVAENSSWIDRKLSTYSLKKTLHMSLSSINGFNPQNFWDICNEILGGYNPLIWDANIANGKTNDNLIFTLKNYDIKYSILSRVKNRCNAIWNTTRINQHLYCPYPYFGSDLCMYSFSSDFH</sequence>